<accession>A0ACC0B0H3</accession>
<protein>
    <submittedName>
        <fullName evidence="1">Uncharacterized protein</fullName>
    </submittedName>
</protein>
<dbReference type="EMBL" id="CM044704">
    <property type="protein sequence ID" value="KAI5666337.1"/>
    <property type="molecule type" value="Genomic_DNA"/>
</dbReference>
<dbReference type="Proteomes" id="UP001060085">
    <property type="component" value="Linkage Group LG04"/>
</dbReference>
<comment type="caution">
    <text evidence="1">The sequence shown here is derived from an EMBL/GenBank/DDBJ whole genome shotgun (WGS) entry which is preliminary data.</text>
</comment>
<evidence type="ECO:0000313" key="1">
    <source>
        <dbReference type="EMBL" id="KAI5666337.1"/>
    </source>
</evidence>
<organism evidence="1 2">
    <name type="scientific">Catharanthus roseus</name>
    <name type="common">Madagascar periwinkle</name>
    <name type="synonym">Vinca rosea</name>
    <dbReference type="NCBI Taxonomy" id="4058"/>
    <lineage>
        <taxon>Eukaryota</taxon>
        <taxon>Viridiplantae</taxon>
        <taxon>Streptophyta</taxon>
        <taxon>Embryophyta</taxon>
        <taxon>Tracheophyta</taxon>
        <taxon>Spermatophyta</taxon>
        <taxon>Magnoliopsida</taxon>
        <taxon>eudicotyledons</taxon>
        <taxon>Gunneridae</taxon>
        <taxon>Pentapetalae</taxon>
        <taxon>asterids</taxon>
        <taxon>lamiids</taxon>
        <taxon>Gentianales</taxon>
        <taxon>Apocynaceae</taxon>
        <taxon>Rauvolfioideae</taxon>
        <taxon>Vinceae</taxon>
        <taxon>Catharanthinae</taxon>
        <taxon>Catharanthus</taxon>
    </lineage>
</organism>
<gene>
    <name evidence="1" type="ORF">M9H77_16190</name>
</gene>
<keyword evidence="2" id="KW-1185">Reference proteome</keyword>
<proteinExistence type="predicted"/>
<reference evidence="2" key="1">
    <citation type="journal article" date="2023" name="Nat. Plants">
        <title>Single-cell RNA sequencing provides a high-resolution roadmap for understanding the multicellular compartmentation of specialized metabolism.</title>
        <authorList>
            <person name="Sun S."/>
            <person name="Shen X."/>
            <person name="Li Y."/>
            <person name="Li Y."/>
            <person name="Wang S."/>
            <person name="Li R."/>
            <person name="Zhang H."/>
            <person name="Shen G."/>
            <person name="Guo B."/>
            <person name="Wei J."/>
            <person name="Xu J."/>
            <person name="St-Pierre B."/>
            <person name="Chen S."/>
            <person name="Sun C."/>
        </authorList>
    </citation>
    <scope>NUCLEOTIDE SEQUENCE [LARGE SCALE GENOMIC DNA]</scope>
</reference>
<sequence length="137" mass="15980">MGRFFNLGNRVSRQFFLECRAIILGPPPEWMFYTKKILPKLSGDLLCGLDYKNFWLEEQEFSRYSEFIRSRLMGGSHSARCVRSTKDKRMSTSYTLSSFVADEILFGNSKMIETSSSIEHSRMDDVQEMCDENVFVK</sequence>
<evidence type="ECO:0000313" key="2">
    <source>
        <dbReference type="Proteomes" id="UP001060085"/>
    </source>
</evidence>
<name>A0ACC0B0H3_CATRO</name>